<dbReference type="AlphaFoldDB" id="A0A5J5L1S2"/>
<name>A0A5J5L1S2_9MICC</name>
<evidence type="ECO:0000259" key="12">
    <source>
        <dbReference type="Pfam" id="PF02518"/>
    </source>
</evidence>
<evidence type="ECO:0000256" key="9">
    <source>
        <dbReference type="SAM" id="Coils"/>
    </source>
</evidence>
<evidence type="ECO:0000256" key="8">
    <source>
        <dbReference type="ARBA" id="ARBA00023012"/>
    </source>
</evidence>
<dbReference type="InterPro" id="IPR055558">
    <property type="entry name" value="DUF7134"/>
</dbReference>
<keyword evidence="11" id="KW-0812">Transmembrane</keyword>
<evidence type="ECO:0000313" key="16">
    <source>
        <dbReference type="Proteomes" id="UP000325957"/>
    </source>
</evidence>
<dbReference type="GO" id="GO:0016020">
    <property type="term" value="C:membrane"/>
    <property type="evidence" value="ECO:0007669"/>
    <property type="project" value="InterPro"/>
</dbReference>
<evidence type="ECO:0000256" key="7">
    <source>
        <dbReference type="ARBA" id="ARBA00022840"/>
    </source>
</evidence>
<comment type="caution">
    <text evidence="15">The sequence shown here is derived from an EMBL/GenBank/DDBJ whole genome shotgun (WGS) entry which is preliminary data.</text>
</comment>
<protein>
    <recommendedName>
        <fullName evidence="2">histidine kinase</fullName>
        <ecNumber evidence="2">2.7.13.3</ecNumber>
    </recommendedName>
</protein>
<keyword evidence="5" id="KW-0547">Nucleotide-binding</keyword>
<comment type="catalytic activity">
    <reaction evidence="1">
        <text>ATP + protein L-histidine = ADP + protein N-phospho-L-histidine.</text>
        <dbReference type="EC" id="2.7.13.3"/>
    </reaction>
</comment>
<gene>
    <name evidence="15" type="ORF">FCK90_05130</name>
</gene>
<evidence type="ECO:0000256" key="10">
    <source>
        <dbReference type="SAM" id="MobiDB-lite"/>
    </source>
</evidence>
<evidence type="ECO:0000256" key="3">
    <source>
        <dbReference type="ARBA" id="ARBA00022553"/>
    </source>
</evidence>
<keyword evidence="11" id="KW-0472">Membrane</keyword>
<feature type="domain" description="DUF7134" evidence="14">
    <location>
        <begin position="26"/>
        <end position="180"/>
    </location>
</feature>
<dbReference type="InterPro" id="IPR036890">
    <property type="entry name" value="HATPase_C_sf"/>
</dbReference>
<dbReference type="PANTHER" id="PTHR24421">
    <property type="entry name" value="NITRATE/NITRITE SENSOR PROTEIN NARX-RELATED"/>
    <property type="match status" value="1"/>
</dbReference>
<keyword evidence="3" id="KW-0597">Phosphoprotein</keyword>
<feature type="region of interest" description="Disordered" evidence="10">
    <location>
        <begin position="1"/>
        <end position="24"/>
    </location>
</feature>
<feature type="transmembrane region" description="Helical" evidence="11">
    <location>
        <begin position="159"/>
        <end position="178"/>
    </location>
</feature>
<dbReference type="CDD" id="cd16917">
    <property type="entry name" value="HATPase_UhpB-NarQ-NarX-like"/>
    <property type="match status" value="1"/>
</dbReference>
<keyword evidence="16" id="KW-1185">Reference proteome</keyword>
<feature type="domain" description="Histidine kinase/HSP90-like ATPase" evidence="12">
    <location>
        <begin position="319"/>
        <end position="407"/>
    </location>
</feature>
<organism evidence="15 16">
    <name type="scientific">Kocuria coralli</name>
    <dbReference type="NCBI Taxonomy" id="1461025"/>
    <lineage>
        <taxon>Bacteria</taxon>
        <taxon>Bacillati</taxon>
        <taxon>Actinomycetota</taxon>
        <taxon>Actinomycetes</taxon>
        <taxon>Micrococcales</taxon>
        <taxon>Micrococcaceae</taxon>
        <taxon>Kocuria</taxon>
    </lineage>
</organism>
<dbReference type="InterPro" id="IPR011712">
    <property type="entry name" value="Sig_transdc_His_kin_sub3_dim/P"/>
</dbReference>
<dbReference type="SUPFAM" id="SSF55874">
    <property type="entry name" value="ATPase domain of HSP90 chaperone/DNA topoisomerase II/histidine kinase"/>
    <property type="match status" value="1"/>
</dbReference>
<evidence type="ECO:0000256" key="6">
    <source>
        <dbReference type="ARBA" id="ARBA00022777"/>
    </source>
</evidence>
<keyword evidence="6 15" id="KW-0418">Kinase</keyword>
<evidence type="ECO:0000259" key="13">
    <source>
        <dbReference type="Pfam" id="PF07730"/>
    </source>
</evidence>
<keyword evidence="9" id="KW-0175">Coiled coil</keyword>
<keyword evidence="11" id="KW-1133">Transmembrane helix</keyword>
<dbReference type="EMBL" id="SZWF01000004">
    <property type="protein sequence ID" value="KAA9394911.1"/>
    <property type="molecule type" value="Genomic_DNA"/>
</dbReference>
<dbReference type="Pfam" id="PF23539">
    <property type="entry name" value="DUF7134"/>
    <property type="match status" value="1"/>
</dbReference>
<dbReference type="InterPro" id="IPR050482">
    <property type="entry name" value="Sensor_HK_TwoCompSys"/>
</dbReference>
<evidence type="ECO:0000256" key="1">
    <source>
        <dbReference type="ARBA" id="ARBA00000085"/>
    </source>
</evidence>
<accession>A0A5J5L1S2</accession>
<dbReference type="GO" id="GO:0005524">
    <property type="term" value="F:ATP binding"/>
    <property type="evidence" value="ECO:0007669"/>
    <property type="project" value="UniProtKB-KW"/>
</dbReference>
<feature type="coiled-coil region" evidence="9">
    <location>
        <begin position="176"/>
        <end position="210"/>
    </location>
</feature>
<dbReference type="EC" id="2.7.13.3" evidence="2"/>
<feature type="transmembrane region" description="Helical" evidence="11">
    <location>
        <begin position="32"/>
        <end position="51"/>
    </location>
</feature>
<keyword evidence="8" id="KW-0902">Two-component regulatory system</keyword>
<reference evidence="15 16" key="1">
    <citation type="submission" date="2019-05" db="EMBL/GenBank/DDBJ databases">
        <title>Kocuria coralli sp. nov., a novel actinobacterium isolated from coral reef seawater.</title>
        <authorList>
            <person name="Li J."/>
        </authorList>
    </citation>
    <scope>NUCLEOTIDE SEQUENCE [LARGE SCALE GENOMIC DNA]</scope>
    <source>
        <strain evidence="15 16">SCSIO 13007</strain>
    </source>
</reference>
<feature type="transmembrane region" description="Helical" evidence="11">
    <location>
        <begin position="87"/>
        <end position="119"/>
    </location>
</feature>
<evidence type="ECO:0000256" key="11">
    <source>
        <dbReference type="SAM" id="Phobius"/>
    </source>
</evidence>
<proteinExistence type="predicted"/>
<sequence length="411" mass="44147">MTESPAIQRSTSGPSAGEGGSPPPGSWLRERIWLVDLLVALGVFLYNLPTMPTAALHLIDDPGSYIALAVLSLVICAVYLWRRRYPLAVLITMLAVACAQFFFGAPVIMADLMLLFALYNVATRFAWRVSLPAAAAVVCWLLIAVVPNLSAYYLDLGQLGALVVITIWVWTWGTLVRIRRDHVAGLRERAEQLEREREAQTRIAVAEERARIAGEIHDIVSHSLSVVVVMSEGAAAKTGSEPERAKEAMLTVRDTGRTALAEMRRMLGVLRDDEPGSQAPQPGIGDLERLVEESSAAGVPTVLFVEGTPADVPESVGLAVYRVVQEALTNTRRHAGPGSRADVRLRYDDEGVQVRVTDDGTAPVAAPATGGHGLVGMRERVTAHGGAFRAGPRAEGDGFEVTAVFPAEGES</sequence>
<evidence type="ECO:0000256" key="2">
    <source>
        <dbReference type="ARBA" id="ARBA00012438"/>
    </source>
</evidence>
<dbReference type="PANTHER" id="PTHR24421:SF10">
    <property type="entry name" value="NITRATE_NITRITE SENSOR PROTEIN NARQ"/>
    <property type="match status" value="1"/>
</dbReference>
<dbReference type="RefSeq" id="WP_158033222.1">
    <property type="nucleotide sequence ID" value="NZ_ML708613.1"/>
</dbReference>
<dbReference type="Pfam" id="PF07730">
    <property type="entry name" value="HisKA_3"/>
    <property type="match status" value="1"/>
</dbReference>
<dbReference type="InterPro" id="IPR003594">
    <property type="entry name" value="HATPase_dom"/>
</dbReference>
<evidence type="ECO:0000256" key="4">
    <source>
        <dbReference type="ARBA" id="ARBA00022679"/>
    </source>
</evidence>
<keyword evidence="4" id="KW-0808">Transferase</keyword>
<feature type="domain" description="Signal transduction histidine kinase subgroup 3 dimerisation and phosphoacceptor" evidence="13">
    <location>
        <begin position="208"/>
        <end position="273"/>
    </location>
</feature>
<dbReference type="GO" id="GO:0000155">
    <property type="term" value="F:phosphorelay sensor kinase activity"/>
    <property type="evidence" value="ECO:0007669"/>
    <property type="project" value="InterPro"/>
</dbReference>
<evidence type="ECO:0000256" key="5">
    <source>
        <dbReference type="ARBA" id="ARBA00022741"/>
    </source>
</evidence>
<dbReference type="Gene3D" id="1.20.5.1930">
    <property type="match status" value="1"/>
</dbReference>
<dbReference type="OrthoDB" id="227596at2"/>
<evidence type="ECO:0000259" key="14">
    <source>
        <dbReference type="Pfam" id="PF23539"/>
    </source>
</evidence>
<dbReference type="Pfam" id="PF02518">
    <property type="entry name" value="HATPase_c"/>
    <property type="match status" value="1"/>
</dbReference>
<dbReference type="GO" id="GO:0046983">
    <property type="term" value="F:protein dimerization activity"/>
    <property type="evidence" value="ECO:0007669"/>
    <property type="project" value="InterPro"/>
</dbReference>
<evidence type="ECO:0000313" key="15">
    <source>
        <dbReference type="EMBL" id="KAA9394911.1"/>
    </source>
</evidence>
<feature type="transmembrane region" description="Helical" evidence="11">
    <location>
        <begin position="131"/>
        <end position="153"/>
    </location>
</feature>
<dbReference type="Gene3D" id="3.30.565.10">
    <property type="entry name" value="Histidine kinase-like ATPase, C-terminal domain"/>
    <property type="match status" value="1"/>
</dbReference>
<dbReference type="Proteomes" id="UP000325957">
    <property type="component" value="Unassembled WGS sequence"/>
</dbReference>
<keyword evidence="7" id="KW-0067">ATP-binding</keyword>
<feature type="transmembrane region" description="Helical" evidence="11">
    <location>
        <begin position="63"/>
        <end position="81"/>
    </location>
</feature>